<dbReference type="GeneID" id="113719218"/>
<dbReference type="AlphaFoldDB" id="A0A6P6VBT5"/>
<name>A0A6P6VBT5_COFAR</name>
<protein>
    <submittedName>
        <fullName evidence="2">Uncharacterized protein</fullName>
    </submittedName>
</protein>
<accession>A0A6P6VBT5</accession>
<gene>
    <name evidence="2" type="primary">LOC113719218</name>
</gene>
<sequence>MQGLQLQYLPVAPSPPPLALRRKASNYRTWIKSTTLPMPRTWIKSTSRRSLYVIRGRGALTIPNSGSSCPPSDSGNSSPSGYDLFHTFSSLVLFANGAAPSICHCRNSEAYLYTPLYSNNGGNCDLCTG</sequence>
<proteinExistence type="predicted"/>
<evidence type="ECO:0000313" key="1">
    <source>
        <dbReference type="Proteomes" id="UP001652660"/>
    </source>
</evidence>
<evidence type="ECO:0000313" key="2">
    <source>
        <dbReference type="RefSeq" id="XP_027100166.1"/>
    </source>
</evidence>
<reference evidence="2" key="2">
    <citation type="submission" date="2025-08" db="UniProtKB">
        <authorList>
            <consortium name="RefSeq"/>
        </authorList>
    </citation>
    <scope>IDENTIFICATION</scope>
    <source>
        <tissue evidence="2">Leaves</tissue>
    </source>
</reference>
<keyword evidence="1" id="KW-1185">Reference proteome</keyword>
<reference evidence="1" key="1">
    <citation type="journal article" date="2025" name="Foods">
        <title>Unveiling the Microbial Signatures of Arabica Coffee Cherries: Insights into Ripeness Specific Diversity, Functional Traits, and Implications for Quality and Safety.</title>
        <authorList>
            <consortium name="RefSeq"/>
            <person name="Tenea G.N."/>
            <person name="Cifuentes V."/>
            <person name="Reyes P."/>
            <person name="Cevallos-Vallejos M."/>
        </authorList>
    </citation>
    <scope>NUCLEOTIDE SEQUENCE [LARGE SCALE GENOMIC DNA]</scope>
</reference>
<organism evidence="1 2">
    <name type="scientific">Coffea arabica</name>
    <name type="common">Arabian coffee</name>
    <dbReference type="NCBI Taxonomy" id="13443"/>
    <lineage>
        <taxon>Eukaryota</taxon>
        <taxon>Viridiplantae</taxon>
        <taxon>Streptophyta</taxon>
        <taxon>Embryophyta</taxon>
        <taxon>Tracheophyta</taxon>
        <taxon>Spermatophyta</taxon>
        <taxon>Magnoliopsida</taxon>
        <taxon>eudicotyledons</taxon>
        <taxon>Gunneridae</taxon>
        <taxon>Pentapetalae</taxon>
        <taxon>asterids</taxon>
        <taxon>lamiids</taxon>
        <taxon>Gentianales</taxon>
        <taxon>Rubiaceae</taxon>
        <taxon>Ixoroideae</taxon>
        <taxon>Gardenieae complex</taxon>
        <taxon>Bertiereae - Coffeeae clade</taxon>
        <taxon>Coffeeae</taxon>
        <taxon>Coffea</taxon>
    </lineage>
</organism>
<dbReference type="Proteomes" id="UP001652660">
    <property type="component" value="Unplaced"/>
</dbReference>
<dbReference type="RefSeq" id="XP_027100166.1">
    <property type="nucleotide sequence ID" value="XM_027244365.2"/>
</dbReference>